<dbReference type="Pfam" id="PF10694">
    <property type="entry name" value="DUF2500"/>
    <property type="match status" value="1"/>
</dbReference>
<evidence type="ECO:0000313" key="3">
    <source>
        <dbReference type="Proteomes" id="UP000608071"/>
    </source>
</evidence>
<protein>
    <submittedName>
        <fullName evidence="2">DUF2500 domain-containing protein</fullName>
    </submittedName>
</protein>
<feature type="transmembrane region" description="Helical" evidence="1">
    <location>
        <begin position="20"/>
        <end position="44"/>
    </location>
</feature>
<keyword evidence="1" id="KW-1133">Transmembrane helix</keyword>
<name>A0ABR8T4P7_9BACL</name>
<accession>A0ABR8T4P7</accession>
<keyword evidence="3" id="KW-1185">Reference proteome</keyword>
<dbReference type="Proteomes" id="UP000608071">
    <property type="component" value="Unassembled WGS sequence"/>
</dbReference>
<comment type="caution">
    <text evidence="2">The sequence shown here is derived from an EMBL/GenBank/DDBJ whole genome shotgun (WGS) entry which is preliminary data.</text>
</comment>
<reference evidence="2 3" key="1">
    <citation type="submission" date="2020-08" db="EMBL/GenBank/DDBJ databases">
        <title>A Genomic Blueprint of the Chicken Gut Microbiome.</title>
        <authorList>
            <person name="Gilroy R."/>
            <person name="Ravi A."/>
            <person name="Getino M."/>
            <person name="Pursley I."/>
            <person name="Horton D.L."/>
            <person name="Alikhan N.-F."/>
            <person name="Baker D."/>
            <person name="Gharbi K."/>
            <person name="Hall N."/>
            <person name="Watson M."/>
            <person name="Adriaenssens E.M."/>
            <person name="Foster-Nyarko E."/>
            <person name="Jarju S."/>
            <person name="Secka A."/>
            <person name="Antonio M."/>
            <person name="Oren A."/>
            <person name="Chaudhuri R."/>
            <person name="La Ragione R.M."/>
            <person name="Hildebrand F."/>
            <person name="Pallen M.J."/>
        </authorList>
    </citation>
    <scope>NUCLEOTIDE SEQUENCE [LARGE SCALE GENOMIC DNA]</scope>
    <source>
        <strain evidence="2 3">Sa2BVA9</strain>
    </source>
</reference>
<dbReference type="Gene3D" id="2.40.50.660">
    <property type="match status" value="1"/>
</dbReference>
<evidence type="ECO:0000256" key="1">
    <source>
        <dbReference type="SAM" id="Phobius"/>
    </source>
</evidence>
<evidence type="ECO:0000313" key="2">
    <source>
        <dbReference type="EMBL" id="MBD7970749.1"/>
    </source>
</evidence>
<keyword evidence="1" id="KW-0472">Membrane</keyword>
<organism evidence="2 3">
    <name type="scientific">Paenibacillus gallinarum</name>
    <dbReference type="NCBI Taxonomy" id="2762232"/>
    <lineage>
        <taxon>Bacteria</taxon>
        <taxon>Bacillati</taxon>
        <taxon>Bacillota</taxon>
        <taxon>Bacilli</taxon>
        <taxon>Bacillales</taxon>
        <taxon>Paenibacillaceae</taxon>
        <taxon>Paenibacillus</taxon>
    </lineage>
</organism>
<gene>
    <name evidence="2" type="ORF">H9647_22035</name>
</gene>
<keyword evidence="1" id="KW-0812">Transmembrane</keyword>
<proteinExistence type="predicted"/>
<dbReference type="EMBL" id="JACSQL010000015">
    <property type="protein sequence ID" value="MBD7970749.1"/>
    <property type="molecule type" value="Genomic_DNA"/>
</dbReference>
<sequence>MFFDEGPGFFSGLGNFFAGFPPVFAFFFTTILLIIISVVLYSIIKGVTTYTRNNAAERLSERARVLTKRTEVSGGSGNSRAYTNYYLTFEFEDGRRTEFEVRAEEYGLLVEGDEGTLTHQGTRYLGFERMTSPLRPSPYEQ</sequence>
<dbReference type="InterPro" id="IPR019635">
    <property type="entry name" value="DUF2500"/>
</dbReference>